<feature type="chain" id="PRO_5004003892" evidence="1">
    <location>
        <begin position="34"/>
        <end position="142"/>
    </location>
</feature>
<gene>
    <name evidence="2" type="ORF">GS4_26_00050</name>
</gene>
<organism evidence="2 3">
    <name type="scientific">Gordonia soli NBRC 108243</name>
    <dbReference type="NCBI Taxonomy" id="1223545"/>
    <lineage>
        <taxon>Bacteria</taxon>
        <taxon>Bacillati</taxon>
        <taxon>Actinomycetota</taxon>
        <taxon>Actinomycetes</taxon>
        <taxon>Mycobacteriales</taxon>
        <taxon>Gordoniaceae</taxon>
        <taxon>Gordonia</taxon>
    </lineage>
</organism>
<protein>
    <submittedName>
        <fullName evidence="2">Uncharacterized protein</fullName>
    </submittedName>
</protein>
<evidence type="ECO:0000313" key="3">
    <source>
        <dbReference type="Proteomes" id="UP000011666"/>
    </source>
</evidence>
<dbReference type="AlphaFoldDB" id="M0QLV2"/>
<evidence type="ECO:0000256" key="1">
    <source>
        <dbReference type="SAM" id="SignalP"/>
    </source>
</evidence>
<sequence length="142" mass="15327">MSGVSARRIVAGVCAAAAISGASLVGGVGPAHAVQVKQDSRYTMVWLSPAETQQAAQIGMVRFLDQPGIIEHAGVVVRPDSRFRNQFTRIDGRRVFHVWKQQLVDEAASKPGGQIGVVLDRQRPDLPIGIAQYWPTRSGAVR</sequence>
<reference evidence="2 3" key="1">
    <citation type="submission" date="2013-01" db="EMBL/GenBank/DDBJ databases">
        <title>Whole genome shotgun sequence of Gordonia soli NBRC 108243.</title>
        <authorList>
            <person name="Isaki-Nakamura S."/>
            <person name="Hosoyama A."/>
            <person name="Tsuchikane K."/>
            <person name="Ando Y."/>
            <person name="Baba S."/>
            <person name="Ohji S."/>
            <person name="Hamada M."/>
            <person name="Tamura T."/>
            <person name="Yamazoe A."/>
            <person name="Yamazaki S."/>
            <person name="Fujita N."/>
        </authorList>
    </citation>
    <scope>NUCLEOTIDE SEQUENCE [LARGE SCALE GENOMIC DNA]</scope>
    <source>
        <strain evidence="2 3">NBRC 108243</strain>
    </source>
</reference>
<accession>M0QLV2</accession>
<comment type="caution">
    <text evidence="2">The sequence shown here is derived from an EMBL/GenBank/DDBJ whole genome shotgun (WGS) entry which is preliminary data.</text>
</comment>
<evidence type="ECO:0000313" key="2">
    <source>
        <dbReference type="EMBL" id="GAC69558.1"/>
    </source>
</evidence>
<dbReference type="Proteomes" id="UP000011666">
    <property type="component" value="Unassembled WGS sequence"/>
</dbReference>
<name>M0QLV2_9ACTN</name>
<keyword evidence="3" id="KW-1185">Reference proteome</keyword>
<dbReference type="eggNOG" id="ENOG5032EA3">
    <property type="taxonomic scope" value="Bacteria"/>
</dbReference>
<dbReference type="EMBL" id="BANX01000026">
    <property type="protein sequence ID" value="GAC69558.1"/>
    <property type="molecule type" value="Genomic_DNA"/>
</dbReference>
<feature type="signal peptide" evidence="1">
    <location>
        <begin position="1"/>
        <end position="33"/>
    </location>
</feature>
<dbReference type="OrthoDB" id="4377755at2"/>
<proteinExistence type="predicted"/>
<dbReference type="STRING" id="1223545.GS4_26_00050"/>
<keyword evidence="1" id="KW-0732">Signal</keyword>
<dbReference type="RefSeq" id="WP_007622758.1">
    <property type="nucleotide sequence ID" value="NZ_BANX01000026.1"/>
</dbReference>